<keyword evidence="3" id="KW-1185">Reference proteome</keyword>
<reference evidence="2" key="1">
    <citation type="submission" date="2022-08" db="UniProtKB">
        <authorList>
            <consortium name="EnsemblMetazoa"/>
        </authorList>
    </citation>
    <scope>IDENTIFICATION</scope>
    <source>
        <strain evidence="2">05x7-T-G4-1.051#20</strain>
    </source>
</reference>
<organism evidence="2 3">
    <name type="scientific">Magallana gigas</name>
    <name type="common">Pacific oyster</name>
    <name type="synonym">Crassostrea gigas</name>
    <dbReference type="NCBI Taxonomy" id="29159"/>
    <lineage>
        <taxon>Eukaryota</taxon>
        <taxon>Metazoa</taxon>
        <taxon>Spiralia</taxon>
        <taxon>Lophotrochozoa</taxon>
        <taxon>Mollusca</taxon>
        <taxon>Bivalvia</taxon>
        <taxon>Autobranchia</taxon>
        <taxon>Pteriomorphia</taxon>
        <taxon>Ostreida</taxon>
        <taxon>Ostreoidea</taxon>
        <taxon>Ostreidae</taxon>
        <taxon>Magallana</taxon>
    </lineage>
</organism>
<evidence type="ECO:0000313" key="2">
    <source>
        <dbReference type="EnsemblMetazoa" id="G29773.1:cds"/>
    </source>
</evidence>
<feature type="domain" description="YHYH" evidence="1">
    <location>
        <begin position="107"/>
        <end position="198"/>
    </location>
</feature>
<dbReference type="Proteomes" id="UP000005408">
    <property type="component" value="Unassembled WGS sequence"/>
</dbReference>
<evidence type="ECO:0000259" key="1">
    <source>
        <dbReference type="Pfam" id="PF14240"/>
    </source>
</evidence>
<dbReference type="Pfam" id="PF14240">
    <property type="entry name" value="YHYH"/>
    <property type="match status" value="1"/>
</dbReference>
<dbReference type="InterPro" id="IPR025924">
    <property type="entry name" value="YHYH_dom"/>
</dbReference>
<dbReference type="AlphaFoldDB" id="A0A8W8LYZ6"/>
<accession>A0A8W8LYZ6</accession>
<dbReference type="PANTHER" id="PTHR30289">
    <property type="entry name" value="UNCHARACTERIZED PROTEIN YBCL-RELATED"/>
    <property type="match status" value="1"/>
</dbReference>
<protein>
    <recommendedName>
        <fullName evidence="1">YHYH domain-containing protein</fullName>
    </recommendedName>
</protein>
<name>A0A8W8LYZ6_MAGGI</name>
<proteinExistence type="predicted"/>
<dbReference type="OrthoDB" id="197925at2759"/>
<sequence>MRIFNSGRCTNRFKLPLVLTTKMPHNHESWAISCVLLFSLHGATALTTTEINAFTVTGSYDATVSVDATTYASQNRIKITASGMPDHAWQMVNPNTPTVQNHEINVLNTPEDQSSYGCLPMGKIGLAKTGVALFNPLTAESYNAVEGSKAETFDSCDGHATNRGEYHYHKIPHNCLYSKGVDEFLGVALDGYPIYGPLASWHNGGGSNLTTDDLDKCHGSNSSGSYRYYMTYDWPYILSCFKGKVIDRRASSSVSYTCSSSSSSSFDSSWGFLCSCTNSNNGGADWRVKTEVVLLSVLVAMVYNNSK</sequence>
<dbReference type="PANTHER" id="PTHR30289:SF8">
    <property type="entry name" value="YHYH DOMAIN-CONTAINING PROTEIN"/>
    <property type="match status" value="1"/>
</dbReference>
<dbReference type="OMA" id="GPLASWH"/>
<dbReference type="EnsemblMetazoa" id="G29773.1">
    <property type="protein sequence ID" value="G29773.1:cds"/>
    <property type="gene ID" value="G29773"/>
</dbReference>
<evidence type="ECO:0000313" key="3">
    <source>
        <dbReference type="Proteomes" id="UP000005408"/>
    </source>
</evidence>